<dbReference type="NCBIfam" id="TIGR03083">
    <property type="entry name" value="maleylpyruvate isomerase family mycothiol-dependent enzyme"/>
    <property type="match status" value="1"/>
</dbReference>
<dbReference type="InterPro" id="IPR034660">
    <property type="entry name" value="DinB/YfiT-like"/>
</dbReference>
<name>A0A495JDQ3_9ACTN</name>
<dbReference type="Proteomes" id="UP000277671">
    <property type="component" value="Unassembled WGS sequence"/>
</dbReference>
<proteinExistence type="predicted"/>
<keyword evidence="3" id="KW-0670">Pyruvate</keyword>
<sequence length="251" mass="26460">MTTGGVGTTRVEYVTVDPLVLSAEVDRATERLLRTAGTFDATALAEPSRLPGWSRGHVLAHLARGADALVNLLSSAHTGRDIPAYASADARDAEIVAGAGRAIDEHLDDLRGSAKRFAEACAAMPAERWAAVVHSHRGDRVAAILVWTRLRELEVHHVDLDAGYDIVDWPEGFGQRVLNEAATDLGQRPDVPPLVLHPTDTGRALTIGAPGHGPTVSGPVRTLAGWLIGRSAGAGLTVTPAGPLPTPPDWM</sequence>
<evidence type="ECO:0000313" key="3">
    <source>
        <dbReference type="EMBL" id="RKR87037.1"/>
    </source>
</evidence>
<dbReference type="Gene3D" id="1.20.120.450">
    <property type="entry name" value="dinb family like domain"/>
    <property type="match status" value="1"/>
</dbReference>
<dbReference type="GO" id="GO:0046872">
    <property type="term" value="F:metal ion binding"/>
    <property type="evidence" value="ECO:0007669"/>
    <property type="project" value="InterPro"/>
</dbReference>
<keyword evidence="3" id="KW-0413">Isomerase</keyword>
<evidence type="ECO:0000313" key="4">
    <source>
        <dbReference type="Proteomes" id="UP000277671"/>
    </source>
</evidence>
<organism evidence="3 4">
    <name type="scientific">Micromonospora pisi</name>
    <dbReference type="NCBI Taxonomy" id="589240"/>
    <lineage>
        <taxon>Bacteria</taxon>
        <taxon>Bacillati</taxon>
        <taxon>Actinomycetota</taxon>
        <taxon>Actinomycetes</taxon>
        <taxon>Micromonosporales</taxon>
        <taxon>Micromonosporaceae</taxon>
        <taxon>Micromonospora</taxon>
    </lineage>
</organism>
<dbReference type="InterPro" id="IPR017517">
    <property type="entry name" value="Maleyloyr_isom"/>
</dbReference>
<feature type="domain" description="MDMPI C-terminal" evidence="1">
    <location>
        <begin position="168"/>
        <end position="247"/>
    </location>
</feature>
<dbReference type="Pfam" id="PF11716">
    <property type="entry name" value="MDMPI_N"/>
    <property type="match status" value="1"/>
</dbReference>
<dbReference type="AlphaFoldDB" id="A0A495JDQ3"/>
<evidence type="ECO:0000259" key="1">
    <source>
        <dbReference type="Pfam" id="PF07398"/>
    </source>
</evidence>
<dbReference type="InterPro" id="IPR036527">
    <property type="entry name" value="SCP2_sterol-bd_dom_sf"/>
</dbReference>
<feature type="domain" description="Mycothiol-dependent maleylpyruvate isomerase metal-binding" evidence="2">
    <location>
        <begin position="26"/>
        <end position="160"/>
    </location>
</feature>
<accession>A0A495JDQ3</accession>
<dbReference type="InterPro" id="IPR024344">
    <property type="entry name" value="MDMPI_metal-binding"/>
</dbReference>
<dbReference type="EMBL" id="RBKT01000001">
    <property type="protein sequence ID" value="RKR87037.1"/>
    <property type="molecule type" value="Genomic_DNA"/>
</dbReference>
<dbReference type="Gene3D" id="3.30.1050.20">
    <property type="match status" value="1"/>
</dbReference>
<keyword evidence="4" id="KW-1185">Reference proteome</keyword>
<gene>
    <name evidence="3" type="ORF">BDK92_1309</name>
</gene>
<evidence type="ECO:0000259" key="2">
    <source>
        <dbReference type="Pfam" id="PF11716"/>
    </source>
</evidence>
<comment type="caution">
    <text evidence="3">The sequence shown here is derived from an EMBL/GenBank/DDBJ whole genome shotgun (WGS) entry which is preliminary data.</text>
</comment>
<dbReference type="Pfam" id="PF07398">
    <property type="entry name" value="MDMPI_C"/>
    <property type="match status" value="1"/>
</dbReference>
<protein>
    <submittedName>
        <fullName evidence="3">Maleylpyruvate isomerase</fullName>
    </submittedName>
</protein>
<dbReference type="SUPFAM" id="SSF109854">
    <property type="entry name" value="DinB/YfiT-like putative metalloenzymes"/>
    <property type="match status" value="1"/>
</dbReference>
<reference evidence="3 4" key="1">
    <citation type="submission" date="2018-10" db="EMBL/GenBank/DDBJ databases">
        <title>Sequencing the genomes of 1000 actinobacteria strains.</title>
        <authorList>
            <person name="Klenk H.-P."/>
        </authorList>
    </citation>
    <scope>NUCLEOTIDE SEQUENCE [LARGE SCALE GENOMIC DNA]</scope>
    <source>
        <strain evidence="3 4">DSM 45175</strain>
    </source>
</reference>
<dbReference type="SUPFAM" id="SSF55718">
    <property type="entry name" value="SCP-like"/>
    <property type="match status" value="1"/>
</dbReference>
<dbReference type="InterPro" id="IPR010872">
    <property type="entry name" value="MDMPI_C-term_domain"/>
</dbReference>
<dbReference type="GO" id="GO:0016853">
    <property type="term" value="F:isomerase activity"/>
    <property type="evidence" value="ECO:0007669"/>
    <property type="project" value="UniProtKB-KW"/>
</dbReference>